<dbReference type="GO" id="GO:0030246">
    <property type="term" value="F:carbohydrate binding"/>
    <property type="evidence" value="ECO:0007669"/>
    <property type="project" value="InterPro"/>
</dbReference>
<dbReference type="GO" id="GO:0003677">
    <property type="term" value="F:DNA binding"/>
    <property type="evidence" value="ECO:0007669"/>
    <property type="project" value="UniProtKB-KW"/>
</dbReference>
<dbReference type="EMBL" id="QYBC01000019">
    <property type="protein sequence ID" value="RYB02516.1"/>
    <property type="molecule type" value="Genomic_DNA"/>
</dbReference>
<dbReference type="InterPro" id="IPR037171">
    <property type="entry name" value="NagB/RpiA_transferase-like"/>
</dbReference>
<sequence>MNEKADARTRRLDLAARAAWLYYIKRRTQDEIAAELGVSRPNAQRLVALAISEGLIKFRLDHPLLKSMELGERLCERFGLDTCEVAPSVDGQSDRAGVALLAAQFIETLLGAATPRILALGTGRTLLETVREVTSMDRPDHKVVSAVGNLTRDGRASPYDVAIRLADRIGAQCYPLPLPVLTDTQEECGFLRAQRGYGIVDGLVQAADAEVLGVGSIGPTAPLLIDGFVTPDELAGLEAAGAVGELRSHPIDAAGALIDNAVTRRLTAIPPVWRPRRPTILVAAGRSKLDALAAALAGRFATGLVIDEPTATRLLDHQRAGAP</sequence>
<evidence type="ECO:0000256" key="4">
    <source>
        <dbReference type="ARBA" id="ARBA00023163"/>
    </source>
</evidence>
<dbReference type="PANTHER" id="PTHR34294">
    <property type="entry name" value="TRANSCRIPTIONAL REGULATOR-RELATED"/>
    <property type="match status" value="1"/>
</dbReference>
<dbReference type="SUPFAM" id="SSF100950">
    <property type="entry name" value="NagB/RpiA/CoA transferase-like"/>
    <property type="match status" value="1"/>
</dbReference>
<comment type="caution">
    <text evidence="6">The sequence shown here is derived from an EMBL/GenBank/DDBJ whole genome shotgun (WGS) entry which is preliminary data.</text>
</comment>
<accession>A0A4Q2RAB8</accession>
<dbReference type="InterPro" id="IPR051054">
    <property type="entry name" value="SorC_transcr_regulators"/>
</dbReference>
<name>A0A4Q2RAB8_9HYPH</name>
<keyword evidence="2" id="KW-0805">Transcription regulation</keyword>
<reference evidence="6 7" key="2">
    <citation type="submission" date="2019-02" db="EMBL/GenBank/DDBJ databases">
        <title>'Lichenibacterium ramalinii' gen. nov. sp. nov., 'Lichenibacterium minor' gen. nov. sp. nov.</title>
        <authorList>
            <person name="Pankratov T."/>
        </authorList>
    </citation>
    <scope>NUCLEOTIDE SEQUENCE [LARGE SCALE GENOMIC DNA]</scope>
    <source>
        <strain evidence="6 7">RmlP001</strain>
    </source>
</reference>
<keyword evidence="4" id="KW-0804">Transcription</keyword>
<feature type="domain" description="Sugar-binding" evidence="5">
    <location>
        <begin position="64"/>
        <end position="315"/>
    </location>
</feature>
<organism evidence="6 7">
    <name type="scientific">Lichenibacterium ramalinae</name>
    <dbReference type="NCBI Taxonomy" id="2316527"/>
    <lineage>
        <taxon>Bacteria</taxon>
        <taxon>Pseudomonadati</taxon>
        <taxon>Pseudomonadota</taxon>
        <taxon>Alphaproteobacteria</taxon>
        <taxon>Hyphomicrobiales</taxon>
        <taxon>Lichenihabitantaceae</taxon>
        <taxon>Lichenibacterium</taxon>
    </lineage>
</organism>
<protein>
    <submittedName>
        <fullName evidence="6">Sugar-binding transcriptional regulator</fullName>
    </submittedName>
</protein>
<dbReference type="Gene3D" id="3.40.50.1360">
    <property type="match status" value="1"/>
</dbReference>
<dbReference type="Pfam" id="PF04198">
    <property type="entry name" value="Sugar-bind"/>
    <property type="match status" value="1"/>
</dbReference>
<evidence type="ECO:0000256" key="3">
    <source>
        <dbReference type="ARBA" id="ARBA00023125"/>
    </source>
</evidence>
<dbReference type="PANTHER" id="PTHR34294:SF1">
    <property type="entry name" value="TRANSCRIPTIONAL REGULATOR LSRR"/>
    <property type="match status" value="1"/>
</dbReference>
<dbReference type="InterPro" id="IPR036388">
    <property type="entry name" value="WH-like_DNA-bd_sf"/>
</dbReference>
<dbReference type="Gene3D" id="1.10.10.10">
    <property type="entry name" value="Winged helix-like DNA-binding domain superfamily/Winged helix DNA-binding domain"/>
    <property type="match status" value="1"/>
</dbReference>
<dbReference type="Proteomes" id="UP000289411">
    <property type="component" value="Unassembled WGS sequence"/>
</dbReference>
<dbReference type="AlphaFoldDB" id="A0A4Q2RAB8"/>
<dbReference type="InterPro" id="IPR007324">
    <property type="entry name" value="Sugar-bd_dom_put"/>
</dbReference>
<proteinExistence type="inferred from homology"/>
<evidence type="ECO:0000259" key="5">
    <source>
        <dbReference type="Pfam" id="PF04198"/>
    </source>
</evidence>
<comment type="similarity">
    <text evidence="1">Belongs to the SorC transcriptional regulatory family.</text>
</comment>
<keyword evidence="7" id="KW-1185">Reference proteome</keyword>
<dbReference type="OrthoDB" id="9808171at2"/>
<dbReference type="RefSeq" id="WP_129221048.1">
    <property type="nucleotide sequence ID" value="NZ_QYBC01000019.1"/>
</dbReference>
<evidence type="ECO:0000256" key="2">
    <source>
        <dbReference type="ARBA" id="ARBA00023015"/>
    </source>
</evidence>
<gene>
    <name evidence="6" type="ORF">D3272_20340</name>
</gene>
<evidence type="ECO:0000256" key="1">
    <source>
        <dbReference type="ARBA" id="ARBA00010466"/>
    </source>
</evidence>
<keyword evidence="3" id="KW-0238">DNA-binding</keyword>
<evidence type="ECO:0000313" key="7">
    <source>
        <dbReference type="Proteomes" id="UP000289411"/>
    </source>
</evidence>
<evidence type="ECO:0000313" key="6">
    <source>
        <dbReference type="EMBL" id="RYB02516.1"/>
    </source>
</evidence>
<reference evidence="6 7" key="1">
    <citation type="submission" date="2018-09" db="EMBL/GenBank/DDBJ databases">
        <authorList>
            <person name="Grouzdev D.S."/>
            <person name="Krutkina M.S."/>
        </authorList>
    </citation>
    <scope>NUCLEOTIDE SEQUENCE [LARGE SCALE GENOMIC DNA]</scope>
    <source>
        <strain evidence="6 7">RmlP001</strain>
    </source>
</reference>